<feature type="region of interest" description="Disordered" evidence="1">
    <location>
        <begin position="1"/>
        <end position="48"/>
    </location>
</feature>
<accession>A0ABT9A1S4</accession>
<proteinExistence type="predicted"/>
<dbReference type="Proteomes" id="UP001176468">
    <property type="component" value="Unassembled WGS sequence"/>
</dbReference>
<feature type="region of interest" description="Disordered" evidence="1">
    <location>
        <begin position="227"/>
        <end position="272"/>
    </location>
</feature>
<evidence type="ECO:0000313" key="2">
    <source>
        <dbReference type="EMBL" id="MDO7843766.1"/>
    </source>
</evidence>
<name>A0ABT9A1S4_9SPHN</name>
<protein>
    <submittedName>
        <fullName evidence="2">Uncharacterized protein</fullName>
    </submittedName>
</protein>
<dbReference type="EMBL" id="JAUQSZ010000011">
    <property type="protein sequence ID" value="MDO7843766.1"/>
    <property type="molecule type" value="Genomic_DNA"/>
</dbReference>
<feature type="compositionally biased region" description="Acidic residues" evidence="1">
    <location>
        <begin position="16"/>
        <end position="27"/>
    </location>
</feature>
<gene>
    <name evidence="2" type="ORF">Q5H94_15650</name>
</gene>
<sequence length="272" mass="29630">MKDIQKHDPNRRPADDIQDAEFVEIDDTGTAKPGRRSPNPTPLNEPRPSKGWSIWKIWLALSPFFILTMCVASLRLPPTAGNVAEASSDTEESQAAGATDLPPAAELIVNNDARVCGHPDIVALIRDRVLPVGGGDHNMWGLSQAELDKAVTLARVDLTEVSAGSIHSETHEIDCDANLRYGDTDTDVAQINYKIRAAADPAKPPVVFYKFPVFLTFSIMKNPVATVEAERSPPPQAEPTKNPVSQPESVETPQSEQQPKEPTDEQLFSPVP</sequence>
<reference evidence="2" key="1">
    <citation type="submission" date="2023-07" db="EMBL/GenBank/DDBJ databases">
        <authorList>
            <person name="Kim M.K."/>
        </authorList>
    </citation>
    <scope>NUCLEOTIDE SEQUENCE</scope>
    <source>
        <strain evidence="2">CA1-15</strain>
    </source>
</reference>
<feature type="compositionally biased region" description="Basic and acidic residues" evidence="1">
    <location>
        <begin position="1"/>
        <end position="15"/>
    </location>
</feature>
<evidence type="ECO:0000256" key="1">
    <source>
        <dbReference type="SAM" id="MobiDB-lite"/>
    </source>
</evidence>
<dbReference type="RefSeq" id="WP_304562226.1">
    <property type="nucleotide sequence ID" value="NZ_JAUQSZ010000011.1"/>
</dbReference>
<evidence type="ECO:0000313" key="3">
    <source>
        <dbReference type="Proteomes" id="UP001176468"/>
    </source>
</evidence>
<feature type="compositionally biased region" description="Polar residues" evidence="1">
    <location>
        <begin position="242"/>
        <end position="257"/>
    </location>
</feature>
<organism evidence="2 3">
    <name type="scientific">Sphingomonas immobilis</name>
    <dbReference type="NCBI Taxonomy" id="3063997"/>
    <lineage>
        <taxon>Bacteria</taxon>
        <taxon>Pseudomonadati</taxon>
        <taxon>Pseudomonadota</taxon>
        <taxon>Alphaproteobacteria</taxon>
        <taxon>Sphingomonadales</taxon>
        <taxon>Sphingomonadaceae</taxon>
        <taxon>Sphingomonas</taxon>
    </lineage>
</organism>
<comment type="caution">
    <text evidence="2">The sequence shown here is derived from an EMBL/GenBank/DDBJ whole genome shotgun (WGS) entry which is preliminary data.</text>
</comment>
<keyword evidence="3" id="KW-1185">Reference proteome</keyword>